<gene>
    <name evidence="8" type="ORF">SAMN05660836_00784</name>
</gene>
<dbReference type="InterPro" id="IPR032432">
    <property type="entry name" value="Radical_SAM_C"/>
</dbReference>
<keyword evidence="6" id="KW-0411">Iron-sulfur</keyword>
<evidence type="ECO:0000256" key="2">
    <source>
        <dbReference type="ARBA" id="ARBA00022485"/>
    </source>
</evidence>
<dbReference type="AlphaFoldDB" id="A0A1I4S653"/>
<comment type="cofactor">
    <cofactor evidence="1">
        <name>[4Fe-4S] cluster</name>
        <dbReference type="ChEBI" id="CHEBI:49883"/>
    </cofactor>
</comment>
<keyword evidence="5" id="KW-0408">Iron</keyword>
<dbReference type="InterPro" id="IPR006638">
    <property type="entry name" value="Elp3/MiaA/NifB-like_rSAM"/>
</dbReference>
<protein>
    <submittedName>
        <fullName evidence="8">Radical SAM superfamily protein</fullName>
    </submittedName>
</protein>
<evidence type="ECO:0000256" key="3">
    <source>
        <dbReference type="ARBA" id="ARBA00022691"/>
    </source>
</evidence>
<evidence type="ECO:0000256" key="1">
    <source>
        <dbReference type="ARBA" id="ARBA00001966"/>
    </source>
</evidence>
<dbReference type="GO" id="GO:0002926">
    <property type="term" value="P:tRNA wobble base 5-methoxycarbonylmethyl-2-thiouridinylation"/>
    <property type="evidence" value="ECO:0007669"/>
    <property type="project" value="TreeGrafter"/>
</dbReference>
<feature type="domain" description="Radical SAM core" evidence="7">
    <location>
        <begin position="1"/>
        <end position="232"/>
    </location>
</feature>
<dbReference type="Proteomes" id="UP000199611">
    <property type="component" value="Unassembled WGS sequence"/>
</dbReference>
<organism evidence="8 9">
    <name type="scientific">Thermodesulforhabdus norvegica</name>
    <dbReference type="NCBI Taxonomy" id="39841"/>
    <lineage>
        <taxon>Bacteria</taxon>
        <taxon>Pseudomonadati</taxon>
        <taxon>Thermodesulfobacteriota</taxon>
        <taxon>Syntrophobacteria</taxon>
        <taxon>Syntrophobacterales</taxon>
        <taxon>Thermodesulforhabdaceae</taxon>
        <taxon>Thermodesulforhabdus</taxon>
    </lineage>
</organism>
<dbReference type="Pfam" id="PF16199">
    <property type="entry name" value="Radical_SAM_C"/>
    <property type="match status" value="1"/>
</dbReference>
<dbReference type="GO" id="GO:0005737">
    <property type="term" value="C:cytoplasm"/>
    <property type="evidence" value="ECO:0007669"/>
    <property type="project" value="TreeGrafter"/>
</dbReference>
<dbReference type="GO" id="GO:0046872">
    <property type="term" value="F:metal ion binding"/>
    <property type="evidence" value="ECO:0007669"/>
    <property type="project" value="UniProtKB-KW"/>
</dbReference>
<keyword evidence="3" id="KW-0949">S-adenosyl-L-methionine</keyword>
<evidence type="ECO:0000256" key="6">
    <source>
        <dbReference type="ARBA" id="ARBA00023014"/>
    </source>
</evidence>
<evidence type="ECO:0000259" key="7">
    <source>
        <dbReference type="PROSITE" id="PS51918"/>
    </source>
</evidence>
<dbReference type="CDD" id="cd01335">
    <property type="entry name" value="Radical_SAM"/>
    <property type="match status" value="1"/>
</dbReference>
<keyword evidence="4" id="KW-0479">Metal-binding</keyword>
<evidence type="ECO:0000256" key="4">
    <source>
        <dbReference type="ARBA" id="ARBA00022723"/>
    </source>
</evidence>
<dbReference type="PANTHER" id="PTHR11135:SF0">
    <property type="entry name" value="ELONGATOR COMPLEX PROTEIN 3"/>
    <property type="match status" value="1"/>
</dbReference>
<proteinExistence type="predicted"/>
<dbReference type="GO" id="GO:0003824">
    <property type="term" value="F:catalytic activity"/>
    <property type="evidence" value="ECO:0007669"/>
    <property type="project" value="InterPro"/>
</dbReference>
<dbReference type="SFLD" id="SFLDG01086">
    <property type="entry name" value="elongater_protein-like"/>
    <property type="match status" value="1"/>
</dbReference>
<dbReference type="SFLD" id="SFLDS00029">
    <property type="entry name" value="Radical_SAM"/>
    <property type="match status" value="1"/>
</dbReference>
<evidence type="ECO:0000313" key="9">
    <source>
        <dbReference type="Proteomes" id="UP000199611"/>
    </source>
</evidence>
<dbReference type="SFLD" id="SFLDG01082">
    <property type="entry name" value="B12-binding_domain_containing"/>
    <property type="match status" value="1"/>
</dbReference>
<dbReference type="SUPFAM" id="SSF102114">
    <property type="entry name" value="Radical SAM enzymes"/>
    <property type="match status" value="1"/>
</dbReference>
<dbReference type="GO" id="GO:0051539">
    <property type="term" value="F:4 iron, 4 sulfur cluster binding"/>
    <property type="evidence" value="ECO:0007669"/>
    <property type="project" value="UniProtKB-KW"/>
</dbReference>
<sequence>MKVFPVFIPFMGCPYRCVYCNQYATTSDACGTPDRAVKMIRRLAERIISGAERPSELAFYGGTFTALPVKTMTTLLELASDYVEKGIFTGIRFSTRPDALGRQVMNILMDYPISTVELGVQSLDDRVLRASRRGYESPVVYEAAFQVRSSGWKLGIQLMPGLPEDTLDVFGKTVRETCAIKPDFVRIYPTIVLRGTLLEKWYHEGAYRPLSLKEAINWCVQAFTEFESSGIKVIRMGLQATEDLNRGSVVAGPYHPAFGYLVKVHVWRKCVDAAIASIEDRESVTIVVSRKFISECVGPGRINVRYWKRQWNLKNIALKCAELCDCEALLETKSSSVKLPKSGANPAFCVANRREF</sequence>
<dbReference type="OrthoDB" id="9815044at2"/>
<dbReference type="SMART" id="SM00729">
    <property type="entry name" value="Elp3"/>
    <property type="match status" value="1"/>
</dbReference>
<dbReference type="InterPro" id="IPR023404">
    <property type="entry name" value="rSAM_horseshoe"/>
</dbReference>
<dbReference type="EMBL" id="FOUU01000002">
    <property type="protein sequence ID" value="SFM59996.1"/>
    <property type="molecule type" value="Genomic_DNA"/>
</dbReference>
<dbReference type="Gene3D" id="3.80.30.20">
    <property type="entry name" value="tm_1862 like domain"/>
    <property type="match status" value="1"/>
</dbReference>
<keyword evidence="2" id="KW-0004">4Fe-4S</keyword>
<dbReference type="RefSeq" id="WP_093393639.1">
    <property type="nucleotide sequence ID" value="NZ_FOUU01000002.1"/>
</dbReference>
<dbReference type="STRING" id="39841.SAMN05660836_00784"/>
<name>A0A1I4S653_9BACT</name>
<dbReference type="InterPro" id="IPR039661">
    <property type="entry name" value="ELP3"/>
</dbReference>
<reference evidence="8 9" key="1">
    <citation type="submission" date="2016-10" db="EMBL/GenBank/DDBJ databases">
        <authorList>
            <person name="de Groot N.N."/>
        </authorList>
    </citation>
    <scope>NUCLEOTIDE SEQUENCE [LARGE SCALE GENOMIC DNA]</scope>
    <source>
        <strain evidence="8 9">DSM 9990</strain>
    </source>
</reference>
<evidence type="ECO:0000313" key="8">
    <source>
        <dbReference type="EMBL" id="SFM59996.1"/>
    </source>
</evidence>
<dbReference type="PANTHER" id="PTHR11135">
    <property type="entry name" value="HISTONE ACETYLTRANSFERASE-RELATED"/>
    <property type="match status" value="1"/>
</dbReference>
<accession>A0A1I4S653</accession>
<dbReference type="InterPro" id="IPR007197">
    <property type="entry name" value="rSAM"/>
</dbReference>
<evidence type="ECO:0000256" key="5">
    <source>
        <dbReference type="ARBA" id="ARBA00023004"/>
    </source>
</evidence>
<dbReference type="InterPro" id="IPR058240">
    <property type="entry name" value="rSAM_sf"/>
</dbReference>
<dbReference type="Pfam" id="PF04055">
    <property type="entry name" value="Radical_SAM"/>
    <property type="match status" value="1"/>
</dbReference>
<keyword evidence="9" id="KW-1185">Reference proteome</keyword>
<dbReference type="PROSITE" id="PS51918">
    <property type="entry name" value="RADICAL_SAM"/>
    <property type="match status" value="1"/>
</dbReference>